<dbReference type="InterPro" id="IPR001611">
    <property type="entry name" value="Leu-rich_rpt"/>
</dbReference>
<dbReference type="EMBL" id="JAFCMP010000301">
    <property type="protein sequence ID" value="KAG5181743.1"/>
    <property type="molecule type" value="Genomic_DNA"/>
</dbReference>
<keyword evidence="5" id="KW-1185">Reference proteome</keyword>
<evidence type="ECO:0000256" key="2">
    <source>
        <dbReference type="SAM" id="MobiDB-lite"/>
    </source>
</evidence>
<dbReference type="Proteomes" id="UP000664859">
    <property type="component" value="Unassembled WGS sequence"/>
</dbReference>
<dbReference type="Pfam" id="PF00560">
    <property type="entry name" value="LRR_1"/>
    <property type="match status" value="2"/>
</dbReference>
<dbReference type="SUPFAM" id="SSF52058">
    <property type="entry name" value="L domain-like"/>
    <property type="match status" value="1"/>
</dbReference>
<dbReference type="Pfam" id="PF23598">
    <property type="entry name" value="LRR_14"/>
    <property type="match status" value="1"/>
</dbReference>
<name>A0A835Z3T8_9STRA</name>
<evidence type="ECO:0000259" key="3">
    <source>
        <dbReference type="Pfam" id="PF23598"/>
    </source>
</evidence>
<feature type="compositionally biased region" description="Low complexity" evidence="2">
    <location>
        <begin position="84"/>
        <end position="94"/>
    </location>
</feature>
<dbReference type="Gene3D" id="3.80.10.10">
    <property type="entry name" value="Ribonuclease Inhibitor"/>
    <property type="match status" value="1"/>
</dbReference>
<accession>A0A835Z3T8</accession>
<reference evidence="4" key="1">
    <citation type="submission" date="2021-02" db="EMBL/GenBank/DDBJ databases">
        <title>First Annotated Genome of the Yellow-green Alga Tribonema minus.</title>
        <authorList>
            <person name="Mahan K.M."/>
        </authorList>
    </citation>
    <scope>NUCLEOTIDE SEQUENCE</scope>
    <source>
        <strain evidence="4">UTEX B ZZ1240</strain>
    </source>
</reference>
<gene>
    <name evidence="4" type="ORF">JKP88DRAFT_320814</name>
</gene>
<dbReference type="PANTHER" id="PTHR45752">
    <property type="entry name" value="LEUCINE-RICH REPEAT-CONTAINING"/>
    <property type="match status" value="1"/>
</dbReference>
<comment type="caution">
    <text evidence="4">The sequence shown here is derived from an EMBL/GenBank/DDBJ whole genome shotgun (WGS) entry which is preliminary data.</text>
</comment>
<evidence type="ECO:0000256" key="1">
    <source>
        <dbReference type="ARBA" id="ARBA00022737"/>
    </source>
</evidence>
<dbReference type="OrthoDB" id="203703at2759"/>
<dbReference type="InterPro" id="IPR055414">
    <property type="entry name" value="LRR_R13L4/SHOC2-like"/>
</dbReference>
<dbReference type="AlphaFoldDB" id="A0A835Z3T8"/>
<proteinExistence type="predicted"/>
<evidence type="ECO:0000313" key="5">
    <source>
        <dbReference type="Proteomes" id="UP000664859"/>
    </source>
</evidence>
<evidence type="ECO:0000313" key="4">
    <source>
        <dbReference type="EMBL" id="KAG5181743.1"/>
    </source>
</evidence>
<feature type="domain" description="Disease resistance R13L4/SHOC-2-like LRR" evidence="3">
    <location>
        <begin position="297"/>
        <end position="400"/>
    </location>
</feature>
<sequence length="449" mass="48005">MVYPKTQTPCALDTDMRTVGMMASVVARANTNSVRVEGPPWPEFATCAAGALLWLRRVYSPLARPLQPDRGGRRGAITRNPGRKAVAPPEGAEVPAGKSLHTWVGQIDAGGRGCISEADRTCQDDEDFQKQFGTSGSDGSNQQLVDEEHSDVDLIFDWLFFVTKVQEEFKTASLFFAILDIIDMSASGVIGGRQLIIDLIRVKARASAEGKRLTALADMAPSLKGRFDAEVGIDRADELLAFVLVASKDDRERMGVDKSLESLPESFGNLTALTSLDMQFCKSLVSLPESFGNLTALKTLSLAGCDELVRKPETFEFSNLTALTSLDLSYCTVLSSLPPSFGSLTALTSLDLSTCRALSSLPASFGNLTALTSLKLGGCTMLSSLPPSFGNLTALTSLDLEGCKRLTTLPESFGNLTALTSLDLGYCSSLSSLPPSFGNLTAVERCVVL</sequence>
<protein>
    <recommendedName>
        <fullName evidence="3">Disease resistance R13L4/SHOC-2-like LRR domain-containing protein</fullName>
    </recommendedName>
</protein>
<dbReference type="PANTHER" id="PTHR45752:SF195">
    <property type="entry name" value="LEUCINE-RICH REPEAT (LRR) FAMILY PROTEIN-RELATED"/>
    <property type="match status" value="1"/>
</dbReference>
<dbReference type="InterPro" id="IPR050715">
    <property type="entry name" value="LRR-SigEffector_domain"/>
</dbReference>
<keyword evidence="1" id="KW-0677">Repeat</keyword>
<dbReference type="InterPro" id="IPR032675">
    <property type="entry name" value="LRR_dom_sf"/>
</dbReference>
<organism evidence="4 5">
    <name type="scientific">Tribonema minus</name>
    <dbReference type="NCBI Taxonomy" id="303371"/>
    <lineage>
        <taxon>Eukaryota</taxon>
        <taxon>Sar</taxon>
        <taxon>Stramenopiles</taxon>
        <taxon>Ochrophyta</taxon>
        <taxon>PX clade</taxon>
        <taxon>Xanthophyceae</taxon>
        <taxon>Tribonematales</taxon>
        <taxon>Tribonemataceae</taxon>
        <taxon>Tribonema</taxon>
    </lineage>
</organism>
<feature type="region of interest" description="Disordered" evidence="2">
    <location>
        <begin position="69"/>
        <end position="94"/>
    </location>
</feature>